<evidence type="ECO:0000256" key="1">
    <source>
        <dbReference type="SAM" id="Phobius"/>
    </source>
</evidence>
<accession>A0A0G0WTW6</accession>
<feature type="transmembrane region" description="Helical" evidence="1">
    <location>
        <begin position="31"/>
        <end position="50"/>
    </location>
</feature>
<proteinExistence type="predicted"/>
<sequence>MDFNFAIGVIGLFLLLISFILNSIKKLNQESFNYNLINLGGAGFLIYYAFTIDSLPFLILESVWAVFAGYKVMNIFFTKGIK</sequence>
<reference evidence="3 4" key="1">
    <citation type="journal article" date="2015" name="Nature">
        <title>rRNA introns, odd ribosomes, and small enigmatic genomes across a large radiation of phyla.</title>
        <authorList>
            <person name="Brown C.T."/>
            <person name="Hug L.A."/>
            <person name="Thomas B.C."/>
            <person name="Sharon I."/>
            <person name="Castelle C.J."/>
            <person name="Singh A."/>
            <person name="Wilkins M.J."/>
            <person name="Williams K.H."/>
            <person name="Banfield J.F."/>
        </authorList>
    </citation>
    <scope>NUCLEOTIDE SEQUENCE [LARGE SCALE GENOMIC DNA]</scope>
</reference>
<dbReference type="NCBIfam" id="NF047864">
    <property type="entry name" value="CBU_0592_membra"/>
    <property type="match status" value="1"/>
</dbReference>
<comment type="caution">
    <text evidence="3">The sequence shown here is derived from an EMBL/GenBank/DDBJ whole genome shotgun (WGS) entry which is preliminary data.</text>
</comment>
<evidence type="ECO:0000313" key="3">
    <source>
        <dbReference type="EMBL" id="KKR87890.1"/>
    </source>
</evidence>
<gene>
    <name evidence="3" type="ORF">UU34_C0002G0007</name>
</gene>
<dbReference type="Pfam" id="PF26604">
    <property type="entry name" value="CBU_0592"/>
    <property type="match status" value="1"/>
</dbReference>
<dbReference type="Proteomes" id="UP000034854">
    <property type="component" value="Unassembled WGS sequence"/>
</dbReference>
<feature type="domain" description="CBU-0592-like" evidence="2">
    <location>
        <begin position="6"/>
        <end position="76"/>
    </location>
</feature>
<keyword evidence="1" id="KW-0472">Membrane</keyword>
<evidence type="ECO:0000313" key="4">
    <source>
        <dbReference type="Proteomes" id="UP000034854"/>
    </source>
</evidence>
<feature type="transmembrane region" description="Helical" evidence="1">
    <location>
        <begin position="6"/>
        <end position="24"/>
    </location>
</feature>
<dbReference type="InterPro" id="IPR058058">
    <property type="entry name" value="CBU_0592-like"/>
</dbReference>
<evidence type="ECO:0000259" key="2">
    <source>
        <dbReference type="Pfam" id="PF26604"/>
    </source>
</evidence>
<dbReference type="AlphaFoldDB" id="A0A0G0WTW6"/>
<keyword evidence="1" id="KW-0812">Transmembrane</keyword>
<protein>
    <recommendedName>
        <fullName evidence="2">CBU-0592-like domain-containing protein</fullName>
    </recommendedName>
</protein>
<organism evidence="3 4">
    <name type="scientific">Candidatus Curtissbacteria bacterium GW2011_GWA1_41_11</name>
    <dbReference type="NCBI Taxonomy" id="1618409"/>
    <lineage>
        <taxon>Bacteria</taxon>
        <taxon>Candidatus Curtissiibacteriota</taxon>
    </lineage>
</organism>
<keyword evidence="1" id="KW-1133">Transmembrane helix</keyword>
<name>A0A0G0WTW6_9BACT</name>
<feature type="transmembrane region" description="Helical" evidence="1">
    <location>
        <begin position="56"/>
        <end position="77"/>
    </location>
</feature>
<dbReference type="EMBL" id="LCAG01000002">
    <property type="protein sequence ID" value="KKR87890.1"/>
    <property type="molecule type" value="Genomic_DNA"/>
</dbReference>